<proteinExistence type="inferred from homology"/>
<protein>
    <recommendedName>
        <fullName evidence="2">non-specific protein-tyrosine kinase</fullName>
        <ecNumber evidence="2">2.7.10.2</ecNumber>
    </recommendedName>
</protein>
<dbReference type="Proteomes" id="UP001218579">
    <property type="component" value="Unassembled WGS sequence"/>
</dbReference>
<evidence type="ECO:0000259" key="12">
    <source>
        <dbReference type="Pfam" id="PF13807"/>
    </source>
</evidence>
<keyword evidence="5" id="KW-0418">Kinase</keyword>
<sequence>MKTRDTNYGKSSSDDEAGLDLRGLIADFRRYSLLFGVVFCAAFVLILFPLLSQTPKYVASSAVMLDPRQVNITNASEQVLSDLPQDAATIDTEVALLKSASLAEMAIEQLELDKDPEFNPFLNPRKKYFGLVTEPQRPEAALSPLEKKARQQVITNIVLGGLTVRREGTTRVINISYSSVSPEKAARIADEWANLYLAQQMEARFAATRSASGWLDSRLDELRGQVEAAERAVQQYKIANNLMSSTGSTLTEQEISSLNQQLAVVRVDEAESEARLATARRQLAAGSTGEDVGEALNSGVVANLRSQSAEVSRRVAELEARYGPLHPEIIKAKREKADIDQQIRNEIARIISNLEAQVQVQRQRTSSLAGSVGSARGVLAGNNRAQVRLNELERDAQAVRSLYESYLERFKETSSQEGMAKSDARIVAKAKLPMGPSSPKVSLSVALALVGAFGAGAAAVLGRRAFDSVLTTSTDVERHLRQPYLAGLPDLASTVEKGHKRTDPVTYVTEKPLSVFAEGFRSLRASLLYTRDGEQARVIALTSCLPGEGKTTASMCLAQIVAMAGQTVVVVDCDLRRKSINAYVQDQPEAGLLEVLDGTAKVDQALTDGPGGKIKILPVKPESYTTRDVFGDPSMDDLITELKERFDVVIMDTAPVLPVVDTRILVRKVDAVVMLVHWRKTPRDAAQKALDLLISADAPMAGVALSQIDVNQQAKYAYGDSGFYYKAYKGYYTE</sequence>
<evidence type="ECO:0000313" key="14">
    <source>
        <dbReference type="Proteomes" id="UP001218579"/>
    </source>
</evidence>
<dbReference type="Gene3D" id="3.40.50.300">
    <property type="entry name" value="P-loop containing nucleotide triphosphate hydrolases"/>
    <property type="match status" value="1"/>
</dbReference>
<evidence type="ECO:0000256" key="6">
    <source>
        <dbReference type="ARBA" id="ARBA00022840"/>
    </source>
</evidence>
<keyword evidence="4" id="KW-0547">Nucleotide-binding</keyword>
<keyword evidence="14" id="KW-1185">Reference proteome</keyword>
<evidence type="ECO:0000256" key="5">
    <source>
        <dbReference type="ARBA" id="ARBA00022777"/>
    </source>
</evidence>
<dbReference type="EC" id="2.7.10.2" evidence="2"/>
<keyword evidence="10" id="KW-0812">Transmembrane</keyword>
<dbReference type="InterPro" id="IPR005702">
    <property type="entry name" value="Wzc-like_C"/>
</dbReference>
<reference evidence="13 14" key="1">
    <citation type="submission" date="2023-01" db="EMBL/GenBank/DDBJ databases">
        <title>Novel species of the genus Asticcacaulis isolated from rivers.</title>
        <authorList>
            <person name="Lu H."/>
        </authorList>
    </citation>
    <scope>NUCLEOTIDE SEQUENCE [LARGE SCALE GENOMIC DNA]</scope>
    <source>
        <strain evidence="13 14">LKC15W</strain>
    </source>
</reference>
<evidence type="ECO:0000256" key="2">
    <source>
        <dbReference type="ARBA" id="ARBA00011903"/>
    </source>
</evidence>
<evidence type="ECO:0000256" key="9">
    <source>
        <dbReference type="SAM" id="Coils"/>
    </source>
</evidence>
<feature type="coiled-coil region" evidence="9">
    <location>
        <begin position="382"/>
        <end position="409"/>
    </location>
</feature>
<evidence type="ECO:0000313" key="13">
    <source>
        <dbReference type="EMBL" id="MDC7676457.1"/>
    </source>
</evidence>
<evidence type="ECO:0000259" key="11">
    <source>
        <dbReference type="Pfam" id="PF13614"/>
    </source>
</evidence>
<dbReference type="EMBL" id="JAQQKV010000002">
    <property type="protein sequence ID" value="MDC7676457.1"/>
    <property type="molecule type" value="Genomic_DNA"/>
</dbReference>
<dbReference type="NCBIfam" id="TIGR01007">
    <property type="entry name" value="eps_fam"/>
    <property type="match status" value="1"/>
</dbReference>
<dbReference type="CDD" id="cd05387">
    <property type="entry name" value="BY-kinase"/>
    <property type="match status" value="1"/>
</dbReference>
<keyword evidence="3" id="KW-0808">Transferase</keyword>
<evidence type="ECO:0000256" key="4">
    <source>
        <dbReference type="ARBA" id="ARBA00022741"/>
    </source>
</evidence>
<evidence type="ECO:0000256" key="10">
    <source>
        <dbReference type="SAM" id="Phobius"/>
    </source>
</evidence>
<comment type="catalytic activity">
    <reaction evidence="8">
        <text>L-tyrosyl-[protein] + ATP = O-phospho-L-tyrosyl-[protein] + ADP + H(+)</text>
        <dbReference type="Rhea" id="RHEA:10596"/>
        <dbReference type="Rhea" id="RHEA-COMP:10136"/>
        <dbReference type="Rhea" id="RHEA-COMP:20101"/>
        <dbReference type="ChEBI" id="CHEBI:15378"/>
        <dbReference type="ChEBI" id="CHEBI:30616"/>
        <dbReference type="ChEBI" id="CHEBI:46858"/>
        <dbReference type="ChEBI" id="CHEBI:61978"/>
        <dbReference type="ChEBI" id="CHEBI:456216"/>
        <dbReference type="EC" id="2.7.10.2"/>
    </reaction>
</comment>
<evidence type="ECO:0000256" key="3">
    <source>
        <dbReference type="ARBA" id="ARBA00022679"/>
    </source>
</evidence>
<keyword evidence="10" id="KW-0472">Membrane</keyword>
<dbReference type="InterPro" id="IPR032807">
    <property type="entry name" value="GNVR"/>
</dbReference>
<dbReference type="InterPro" id="IPR027417">
    <property type="entry name" value="P-loop_NTPase"/>
</dbReference>
<gene>
    <name evidence="13" type="ORF">PQU98_09970</name>
</gene>
<dbReference type="PANTHER" id="PTHR32309">
    <property type="entry name" value="TYROSINE-PROTEIN KINASE"/>
    <property type="match status" value="1"/>
</dbReference>
<keyword evidence="7" id="KW-0829">Tyrosine-protein kinase</keyword>
<feature type="transmembrane region" description="Helical" evidence="10">
    <location>
        <begin position="31"/>
        <end position="51"/>
    </location>
</feature>
<keyword evidence="6" id="KW-0067">ATP-binding</keyword>
<dbReference type="InterPro" id="IPR025669">
    <property type="entry name" value="AAA_dom"/>
</dbReference>
<dbReference type="Pfam" id="PF13614">
    <property type="entry name" value="AAA_31"/>
    <property type="match status" value="1"/>
</dbReference>
<dbReference type="InterPro" id="IPR050445">
    <property type="entry name" value="Bact_polysacc_biosynth/exp"/>
</dbReference>
<comment type="caution">
    <text evidence="13">The sequence shown here is derived from an EMBL/GenBank/DDBJ whole genome shotgun (WGS) entry which is preliminary data.</text>
</comment>
<dbReference type="RefSeq" id="WP_272744794.1">
    <property type="nucleotide sequence ID" value="NZ_JAQQKV010000002.1"/>
</dbReference>
<dbReference type="PANTHER" id="PTHR32309:SF13">
    <property type="entry name" value="FERRIC ENTEROBACTIN TRANSPORT PROTEIN FEPE"/>
    <property type="match status" value="1"/>
</dbReference>
<dbReference type="Pfam" id="PF13807">
    <property type="entry name" value="GNVR"/>
    <property type="match status" value="1"/>
</dbReference>
<comment type="similarity">
    <text evidence="1">Belongs to the CpsD/CapB family.</text>
</comment>
<accession>A0ABT5HJP6</accession>
<evidence type="ECO:0000256" key="1">
    <source>
        <dbReference type="ARBA" id="ARBA00007316"/>
    </source>
</evidence>
<evidence type="ECO:0000256" key="7">
    <source>
        <dbReference type="ARBA" id="ARBA00023137"/>
    </source>
</evidence>
<organism evidence="13 14">
    <name type="scientific">Asticcacaulis machinosus</name>
    <dbReference type="NCBI Taxonomy" id="2984211"/>
    <lineage>
        <taxon>Bacteria</taxon>
        <taxon>Pseudomonadati</taxon>
        <taxon>Pseudomonadota</taxon>
        <taxon>Alphaproteobacteria</taxon>
        <taxon>Caulobacterales</taxon>
        <taxon>Caulobacteraceae</taxon>
        <taxon>Asticcacaulis</taxon>
    </lineage>
</organism>
<name>A0ABT5HJP6_9CAUL</name>
<feature type="domain" description="AAA" evidence="11">
    <location>
        <begin position="537"/>
        <end position="674"/>
    </location>
</feature>
<feature type="domain" description="Tyrosine-protein kinase G-rich" evidence="12">
    <location>
        <begin position="386"/>
        <end position="465"/>
    </location>
</feature>
<dbReference type="SUPFAM" id="SSF52540">
    <property type="entry name" value="P-loop containing nucleoside triphosphate hydrolases"/>
    <property type="match status" value="1"/>
</dbReference>
<evidence type="ECO:0000256" key="8">
    <source>
        <dbReference type="ARBA" id="ARBA00051245"/>
    </source>
</evidence>
<keyword evidence="10" id="KW-1133">Transmembrane helix</keyword>
<keyword evidence="9" id="KW-0175">Coiled coil</keyword>